<gene>
    <name evidence="6" type="ORF">COCHEDRAFT_1193985</name>
</gene>
<feature type="domain" description="Alpha/beta hydrolase fold-3" evidence="5">
    <location>
        <begin position="179"/>
        <end position="395"/>
    </location>
</feature>
<evidence type="ECO:0000256" key="2">
    <source>
        <dbReference type="ARBA" id="ARBA00022801"/>
    </source>
</evidence>
<dbReference type="PANTHER" id="PTHR48081:SF8">
    <property type="entry name" value="ALPHA_BETA HYDROLASE FOLD-3 DOMAIN-CONTAINING PROTEIN-RELATED"/>
    <property type="match status" value="1"/>
</dbReference>
<organism evidence="6 7">
    <name type="scientific">Cochliobolus heterostrophus (strain C5 / ATCC 48332 / race O)</name>
    <name type="common">Southern corn leaf blight fungus</name>
    <name type="synonym">Bipolaris maydis</name>
    <dbReference type="NCBI Taxonomy" id="701091"/>
    <lineage>
        <taxon>Eukaryota</taxon>
        <taxon>Fungi</taxon>
        <taxon>Dikarya</taxon>
        <taxon>Ascomycota</taxon>
        <taxon>Pezizomycotina</taxon>
        <taxon>Dothideomycetes</taxon>
        <taxon>Pleosporomycetidae</taxon>
        <taxon>Pleosporales</taxon>
        <taxon>Pleosporineae</taxon>
        <taxon>Pleosporaceae</taxon>
        <taxon>Bipolaris</taxon>
    </lineage>
</organism>
<proteinExistence type="inferred from homology"/>
<evidence type="ECO:0000256" key="1">
    <source>
        <dbReference type="ARBA" id="ARBA00010515"/>
    </source>
</evidence>
<dbReference type="Gene3D" id="3.40.50.1820">
    <property type="entry name" value="alpha/beta hydrolase"/>
    <property type="match status" value="1"/>
</dbReference>
<dbReference type="AlphaFoldDB" id="M2UXJ0"/>
<evidence type="ECO:0000256" key="3">
    <source>
        <dbReference type="PROSITE-ProRule" id="PRU10038"/>
    </source>
</evidence>
<evidence type="ECO:0000313" key="6">
    <source>
        <dbReference type="EMBL" id="EMD92507.1"/>
    </source>
</evidence>
<reference evidence="7" key="2">
    <citation type="journal article" date="2013" name="PLoS Genet.">
        <title>Comparative genome structure, secondary metabolite, and effector coding capacity across Cochliobolus pathogens.</title>
        <authorList>
            <person name="Condon B.J."/>
            <person name="Leng Y."/>
            <person name="Wu D."/>
            <person name="Bushley K.E."/>
            <person name="Ohm R.A."/>
            <person name="Otillar R."/>
            <person name="Martin J."/>
            <person name="Schackwitz W."/>
            <person name="Grimwood J."/>
            <person name="MohdZainudin N."/>
            <person name="Xue C."/>
            <person name="Wang R."/>
            <person name="Manning V.A."/>
            <person name="Dhillon B."/>
            <person name="Tu Z.J."/>
            <person name="Steffenson B.J."/>
            <person name="Salamov A."/>
            <person name="Sun H."/>
            <person name="Lowry S."/>
            <person name="LaButti K."/>
            <person name="Han J."/>
            <person name="Copeland A."/>
            <person name="Lindquist E."/>
            <person name="Barry K."/>
            <person name="Schmutz J."/>
            <person name="Baker S.E."/>
            <person name="Ciuffetti L.M."/>
            <person name="Grigoriev I.V."/>
            <person name="Zhong S."/>
            <person name="Turgeon B.G."/>
        </authorList>
    </citation>
    <scope>NUCLEOTIDE SEQUENCE [LARGE SCALE GENOMIC DNA]</scope>
    <source>
        <strain evidence="7">C5 / ATCC 48332 / race O</strain>
    </source>
</reference>
<dbReference type="EMBL" id="KB445575">
    <property type="protein sequence ID" value="EMD92507.1"/>
    <property type="molecule type" value="Genomic_DNA"/>
</dbReference>
<dbReference type="eggNOG" id="ENOG502RYPI">
    <property type="taxonomic scope" value="Eukaryota"/>
</dbReference>
<dbReference type="GO" id="GO:0016787">
    <property type="term" value="F:hydrolase activity"/>
    <property type="evidence" value="ECO:0007669"/>
    <property type="project" value="UniProtKB-KW"/>
</dbReference>
<name>M2UXJ0_COCH5</name>
<accession>M2UXJ0</accession>
<sequence length="419" mass="46602">MAIEIEMGVVGAHTMVHSKMSCHVGFDHWNSPKGGAKLGSGSRIDLQKPRHNVIDPFYHQCLACRVRNAQFLGIDDGPKTTTMESDELPNGATKPGSSIQVSLRHDRTLLMFVVQSLVRLMRSQLGNRTLKHEDGSIRLNPSKSKLSGCTLREHTVCDMYIYDIIPPNRPEKPSRKRIYYFAGGSWQEPPSPQHYKLCAKMAKEMTDTSVSIVSTPLAPNNPAPSSFPMCLKTYRALMTEAEKAGERVILAGDSSGANIALCLVLEALREDSEHQQIDTKQLPHPIAIMTVCASIDLTRKNPDIDKIAPKDPLLTPKIIRQTAKAWRGDWDASDRRISPINADISLLAKSNIKVHGITAGYDVLSPDGIILREKCAQSGVKGEWVHWEKQMHCFVLTMPYGLKEAKDAVHWIIDILSRD</sequence>
<evidence type="ECO:0000313" key="7">
    <source>
        <dbReference type="Proteomes" id="UP000016936"/>
    </source>
</evidence>
<dbReference type="PANTHER" id="PTHR48081">
    <property type="entry name" value="AB HYDROLASE SUPERFAMILY PROTEIN C4A8.06C"/>
    <property type="match status" value="1"/>
</dbReference>
<evidence type="ECO:0000256" key="4">
    <source>
        <dbReference type="SAM" id="MobiDB-lite"/>
    </source>
</evidence>
<dbReference type="InterPro" id="IPR033140">
    <property type="entry name" value="Lipase_GDXG_put_SER_AS"/>
</dbReference>
<dbReference type="OMA" id="GEWVHWE"/>
<protein>
    <recommendedName>
        <fullName evidence="5">Alpha/beta hydrolase fold-3 domain-containing protein</fullName>
    </recommendedName>
</protein>
<dbReference type="PROSITE" id="PS01174">
    <property type="entry name" value="LIPASE_GDXG_SER"/>
    <property type="match status" value="1"/>
</dbReference>
<dbReference type="Proteomes" id="UP000016936">
    <property type="component" value="Unassembled WGS sequence"/>
</dbReference>
<feature type="active site" evidence="3">
    <location>
        <position position="254"/>
    </location>
</feature>
<dbReference type="InterPro" id="IPR013094">
    <property type="entry name" value="AB_hydrolase_3"/>
</dbReference>
<keyword evidence="2" id="KW-0378">Hydrolase</keyword>
<comment type="similarity">
    <text evidence="1">Belongs to the 'GDXG' lipolytic enzyme family.</text>
</comment>
<dbReference type="InterPro" id="IPR029058">
    <property type="entry name" value="AB_hydrolase_fold"/>
</dbReference>
<reference evidence="6 7" key="1">
    <citation type="journal article" date="2012" name="PLoS Pathog.">
        <title>Diverse lifestyles and strategies of plant pathogenesis encoded in the genomes of eighteen Dothideomycetes fungi.</title>
        <authorList>
            <person name="Ohm R.A."/>
            <person name="Feau N."/>
            <person name="Henrissat B."/>
            <person name="Schoch C.L."/>
            <person name="Horwitz B.A."/>
            <person name="Barry K.W."/>
            <person name="Condon B.J."/>
            <person name="Copeland A.C."/>
            <person name="Dhillon B."/>
            <person name="Glaser F."/>
            <person name="Hesse C.N."/>
            <person name="Kosti I."/>
            <person name="LaButti K."/>
            <person name="Lindquist E.A."/>
            <person name="Lucas S."/>
            <person name="Salamov A.A."/>
            <person name="Bradshaw R.E."/>
            <person name="Ciuffetti L."/>
            <person name="Hamelin R.C."/>
            <person name="Kema G.H.J."/>
            <person name="Lawrence C."/>
            <person name="Scott J.A."/>
            <person name="Spatafora J.W."/>
            <person name="Turgeon B.G."/>
            <person name="de Wit P.J.G.M."/>
            <person name="Zhong S."/>
            <person name="Goodwin S.B."/>
            <person name="Grigoriev I.V."/>
        </authorList>
    </citation>
    <scope>NUCLEOTIDE SEQUENCE [LARGE SCALE GENOMIC DNA]</scope>
    <source>
        <strain evidence="7">C5 / ATCC 48332 / race O</strain>
    </source>
</reference>
<dbReference type="Pfam" id="PF07859">
    <property type="entry name" value="Abhydrolase_3"/>
    <property type="match status" value="1"/>
</dbReference>
<evidence type="ECO:0000259" key="5">
    <source>
        <dbReference type="Pfam" id="PF07859"/>
    </source>
</evidence>
<feature type="region of interest" description="Disordered" evidence="4">
    <location>
        <begin position="78"/>
        <end position="98"/>
    </location>
</feature>
<keyword evidence="7" id="KW-1185">Reference proteome</keyword>
<dbReference type="HOGENOM" id="CLU_012494_13_4_1"/>
<dbReference type="OrthoDB" id="2152029at2759"/>
<dbReference type="InterPro" id="IPR050300">
    <property type="entry name" value="GDXG_lipolytic_enzyme"/>
</dbReference>
<dbReference type="SUPFAM" id="SSF53474">
    <property type="entry name" value="alpha/beta-Hydrolases"/>
    <property type="match status" value="1"/>
</dbReference>